<dbReference type="EMBL" id="RXGB01004016">
    <property type="protein sequence ID" value="TMW90750.1"/>
    <property type="molecule type" value="Genomic_DNA"/>
</dbReference>
<dbReference type="AlphaFoldDB" id="A0A6N2B9Y4"/>
<organism evidence="1">
    <name type="scientific">Solanum chilense</name>
    <name type="common">Tomato</name>
    <name type="synonym">Lycopersicon chilense</name>
    <dbReference type="NCBI Taxonomy" id="4083"/>
    <lineage>
        <taxon>Eukaryota</taxon>
        <taxon>Viridiplantae</taxon>
        <taxon>Streptophyta</taxon>
        <taxon>Embryophyta</taxon>
        <taxon>Tracheophyta</taxon>
        <taxon>Spermatophyta</taxon>
        <taxon>Magnoliopsida</taxon>
        <taxon>eudicotyledons</taxon>
        <taxon>Gunneridae</taxon>
        <taxon>Pentapetalae</taxon>
        <taxon>asterids</taxon>
        <taxon>lamiids</taxon>
        <taxon>Solanales</taxon>
        <taxon>Solanaceae</taxon>
        <taxon>Solanoideae</taxon>
        <taxon>Solaneae</taxon>
        <taxon>Solanum</taxon>
        <taxon>Solanum subgen. Lycopersicon</taxon>
    </lineage>
</organism>
<accession>A0A6N2B9Y4</accession>
<dbReference type="PANTHER" id="PTHR33240:SF15">
    <property type="entry name" value="GAG-PRO-LIKE PROTEIN"/>
    <property type="match status" value="1"/>
</dbReference>
<dbReference type="PANTHER" id="PTHR33240">
    <property type="entry name" value="OS08G0508500 PROTEIN"/>
    <property type="match status" value="1"/>
</dbReference>
<proteinExistence type="predicted"/>
<comment type="caution">
    <text evidence="1">The sequence shown here is derived from an EMBL/GenBank/DDBJ whole genome shotgun (WGS) entry which is preliminary data.</text>
</comment>
<evidence type="ECO:0000313" key="1">
    <source>
        <dbReference type="EMBL" id="TMW90750.1"/>
    </source>
</evidence>
<name>A0A6N2B9Y4_SOLCI</name>
<sequence length="120" mass="13785">MGPVEFNAKFQVLDMDTSYNILLGRPFIHMVGAIPSTLHQMMKLIWKDQKMVFHVKGVTQEGRGQLLIHLFIHGGAAKSHRQGFGPTTSYAFCVQDDCQCDAAKWVRARFWIRKESVRNY</sequence>
<reference evidence="1" key="1">
    <citation type="submission" date="2019-05" db="EMBL/GenBank/DDBJ databases">
        <title>The de novo reference genome and transcriptome assemblies of the wild tomato species Solanum chilense.</title>
        <authorList>
            <person name="Stam R."/>
            <person name="Nosenko T."/>
            <person name="Hoerger A.C."/>
            <person name="Stephan W."/>
            <person name="Seidel M.A."/>
            <person name="Kuhn J.M.M."/>
            <person name="Haberer G."/>
            <person name="Tellier A."/>
        </authorList>
    </citation>
    <scope>NUCLEOTIDE SEQUENCE</scope>
    <source>
        <tissue evidence="1">Mature leaves</tissue>
    </source>
</reference>
<gene>
    <name evidence="1" type="ORF">EJD97_015313</name>
</gene>
<protein>
    <submittedName>
        <fullName evidence="1">Uncharacterized protein</fullName>
    </submittedName>
</protein>